<dbReference type="GO" id="GO:0046872">
    <property type="term" value="F:metal ion binding"/>
    <property type="evidence" value="ECO:0007669"/>
    <property type="project" value="UniProtKB-KW"/>
</dbReference>
<gene>
    <name evidence="7" type="ORF">K8V56_07960</name>
</gene>
<name>A0A921FXP5_SPOPS</name>
<keyword evidence="5" id="KW-0732">Signal</keyword>
<dbReference type="CDD" id="cd02968">
    <property type="entry name" value="SCO"/>
    <property type="match status" value="1"/>
</dbReference>
<feature type="signal peptide" evidence="5">
    <location>
        <begin position="1"/>
        <end position="28"/>
    </location>
</feature>
<protein>
    <submittedName>
        <fullName evidence="7">SCO family protein</fullName>
    </submittedName>
</protein>
<dbReference type="InterPro" id="IPR003782">
    <property type="entry name" value="SCO1/SenC"/>
</dbReference>
<dbReference type="PROSITE" id="PS51352">
    <property type="entry name" value="THIOREDOXIN_2"/>
    <property type="match status" value="1"/>
</dbReference>
<dbReference type="PANTHER" id="PTHR12151">
    <property type="entry name" value="ELECTRON TRANSPORT PROTIN SCO1/SENC FAMILY MEMBER"/>
    <property type="match status" value="1"/>
</dbReference>
<evidence type="ECO:0000256" key="5">
    <source>
        <dbReference type="SAM" id="SignalP"/>
    </source>
</evidence>
<evidence type="ECO:0000256" key="2">
    <source>
        <dbReference type="ARBA" id="ARBA00023008"/>
    </source>
</evidence>
<feature type="domain" description="Thioredoxin" evidence="6">
    <location>
        <begin position="31"/>
        <end position="196"/>
    </location>
</feature>
<evidence type="ECO:0000313" key="8">
    <source>
        <dbReference type="Proteomes" id="UP000698173"/>
    </source>
</evidence>
<evidence type="ECO:0000313" key="7">
    <source>
        <dbReference type="EMBL" id="HJF31698.1"/>
    </source>
</evidence>
<keyword evidence="4" id="KW-1015">Disulfide bond</keyword>
<dbReference type="EMBL" id="DYWT01000132">
    <property type="protein sequence ID" value="HJF31698.1"/>
    <property type="molecule type" value="Genomic_DNA"/>
</dbReference>
<reference evidence="7" key="2">
    <citation type="submission" date="2021-09" db="EMBL/GenBank/DDBJ databases">
        <authorList>
            <person name="Gilroy R."/>
        </authorList>
    </citation>
    <scope>NUCLEOTIDE SEQUENCE</scope>
    <source>
        <strain evidence="7">CHK171-7178</strain>
    </source>
</reference>
<feature type="binding site" evidence="3">
    <location>
        <position position="159"/>
    </location>
    <ligand>
        <name>Cu cation</name>
        <dbReference type="ChEBI" id="CHEBI:23378"/>
    </ligand>
</feature>
<dbReference type="InterPro" id="IPR013766">
    <property type="entry name" value="Thioredoxin_domain"/>
</dbReference>
<dbReference type="PROSITE" id="PS51257">
    <property type="entry name" value="PROKAR_LIPOPROTEIN"/>
    <property type="match status" value="1"/>
</dbReference>
<dbReference type="PANTHER" id="PTHR12151:SF25">
    <property type="entry name" value="LINALOOL DEHYDRATASE_ISOMERASE DOMAIN-CONTAINING PROTEIN"/>
    <property type="match status" value="1"/>
</dbReference>
<comment type="caution">
    <text evidence="7">The sequence shown here is derived from an EMBL/GenBank/DDBJ whole genome shotgun (WGS) entry which is preliminary data.</text>
</comment>
<comment type="similarity">
    <text evidence="1">Belongs to the SCO1/2 family.</text>
</comment>
<accession>A0A921FXP5</accession>
<evidence type="ECO:0000256" key="4">
    <source>
        <dbReference type="PIRSR" id="PIRSR603782-2"/>
    </source>
</evidence>
<keyword evidence="2 3" id="KW-0186">Copper</keyword>
<feature type="binding site" evidence="3">
    <location>
        <position position="73"/>
    </location>
    <ligand>
        <name>Cu cation</name>
        <dbReference type="ChEBI" id="CHEBI:23378"/>
    </ligand>
</feature>
<feature type="disulfide bond" description="Redox-active" evidence="4">
    <location>
        <begin position="69"/>
        <end position="73"/>
    </location>
</feature>
<dbReference type="AlphaFoldDB" id="A0A921FXP5"/>
<feature type="chain" id="PRO_5038972326" evidence="5">
    <location>
        <begin position="29"/>
        <end position="196"/>
    </location>
</feature>
<keyword evidence="3" id="KW-0479">Metal-binding</keyword>
<reference evidence="7" key="1">
    <citation type="journal article" date="2021" name="PeerJ">
        <title>Extensive microbial diversity within the chicken gut microbiome revealed by metagenomics and culture.</title>
        <authorList>
            <person name="Gilroy R."/>
            <person name="Ravi A."/>
            <person name="Getino M."/>
            <person name="Pursley I."/>
            <person name="Horton D.L."/>
            <person name="Alikhan N.F."/>
            <person name="Baker D."/>
            <person name="Gharbi K."/>
            <person name="Hall N."/>
            <person name="Watson M."/>
            <person name="Adriaenssens E.M."/>
            <person name="Foster-Nyarko E."/>
            <person name="Jarju S."/>
            <person name="Secka A."/>
            <person name="Antonio M."/>
            <person name="Oren A."/>
            <person name="Chaudhuri R.R."/>
            <person name="La Ragione R."/>
            <person name="Hildebrand F."/>
            <person name="Pallen M.J."/>
        </authorList>
    </citation>
    <scope>NUCLEOTIDE SEQUENCE</scope>
    <source>
        <strain evidence="7">CHK171-7178</strain>
    </source>
</reference>
<organism evidence="7 8">
    <name type="scientific">Sporosarcina psychrophila</name>
    <name type="common">Bacillus psychrophilus</name>
    <dbReference type="NCBI Taxonomy" id="1476"/>
    <lineage>
        <taxon>Bacteria</taxon>
        <taxon>Bacillati</taxon>
        <taxon>Bacillota</taxon>
        <taxon>Bacilli</taxon>
        <taxon>Bacillales</taxon>
        <taxon>Caryophanaceae</taxon>
        <taxon>Sporosarcina</taxon>
    </lineage>
</organism>
<feature type="binding site" evidence="3">
    <location>
        <position position="69"/>
    </location>
    <ligand>
        <name>Cu cation</name>
        <dbReference type="ChEBI" id="CHEBI:23378"/>
    </ligand>
</feature>
<dbReference type="SUPFAM" id="SSF52833">
    <property type="entry name" value="Thioredoxin-like"/>
    <property type="match status" value="1"/>
</dbReference>
<dbReference type="InterPro" id="IPR036249">
    <property type="entry name" value="Thioredoxin-like_sf"/>
</dbReference>
<evidence type="ECO:0000256" key="1">
    <source>
        <dbReference type="ARBA" id="ARBA00010996"/>
    </source>
</evidence>
<dbReference type="Pfam" id="PF02630">
    <property type="entry name" value="SCO1-SenC"/>
    <property type="match status" value="1"/>
</dbReference>
<sequence length="196" mass="22387">MKKKRCNLKKTRYLLISLALIILISACGSEPQNSKKIVPFSYSDQNGKPFGTEELAGKVWIADFIFTKCKTVCSPMTNEMASLQKKIKGEGIQVEFVSFTVDPTIDSPKALKNYLLQFTDDESNWHALTGYTQEVIEVFAREQFQTIVQKPTTSNQVIHGTNFYLIDQHGRIVNEYNYVDASYVKELMKDIKKLLK</sequence>
<evidence type="ECO:0000259" key="6">
    <source>
        <dbReference type="PROSITE" id="PS51352"/>
    </source>
</evidence>
<dbReference type="Gene3D" id="3.40.30.10">
    <property type="entry name" value="Glutaredoxin"/>
    <property type="match status" value="1"/>
</dbReference>
<evidence type="ECO:0000256" key="3">
    <source>
        <dbReference type="PIRSR" id="PIRSR603782-1"/>
    </source>
</evidence>
<proteinExistence type="inferred from homology"/>
<dbReference type="Proteomes" id="UP000698173">
    <property type="component" value="Unassembled WGS sequence"/>
</dbReference>